<keyword evidence="1" id="KW-1133">Transmembrane helix</keyword>
<dbReference type="Proteomes" id="UP001162881">
    <property type="component" value="Unassembled WGS sequence"/>
</dbReference>
<comment type="caution">
    <text evidence="2">The sequence shown here is derived from an EMBL/GenBank/DDBJ whole genome shotgun (WGS) entry which is preliminary data.</text>
</comment>
<feature type="transmembrane region" description="Helical" evidence="1">
    <location>
        <begin position="51"/>
        <end position="71"/>
    </location>
</feature>
<evidence type="ECO:0008006" key="4">
    <source>
        <dbReference type="Google" id="ProtNLM"/>
    </source>
</evidence>
<accession>A0ABT0BIQ5</accession>
<feature type="transmembrane region" description="Helical" evidence="1">
    <location>
        <begin position="120"/>
        <end position="141"/>
    </location>
</feature>
<keyword evidence="1" id="KW-0472">Membrane</keyword>
<protein>
    <recommendedName>
        <fullName evidence="4">CPBP family intramembrane metalloprotease</fullName>
    </recommendedName>
</protein>
<gene>
    <name evidence="2" type="ORF">MTR62_19900</name>
</gene>
<reference evidence="2" key="1">
    <citation type="submission" date="2022-03" db="EMBL/GenBank/DDBJ databases">
        <title>Identification of a novel bacterium isolated from mangrove sediments.</title>
        <authorList>
            <person name="Pan X."/>
        </authorList>
    </citation>
    <scope>NUCLEOTIDE SEQUENCE</scope>
    <source>
        <strain evidence="2">B1949</strain>
    </source>
</reference>
<dbReference type="EMBL" id="JALHLF010000174">
    <property type="protein sequence ID" value="MCJ2184931.1"/>
    <property type="molecule type" value="Genomic_DNA"/>
</dbReference>
<feature type="transmembrane region" description="Helical" evidence="1">
    <location>
        <begin position="91"/>
        <end position="108"/>
    </location>
</feature>
<keyword evidence="3" id="KW-1185">Reference proteome</keyword>
<evidence type="ECO:0000313" key="3">
    <source>
        <dbReference type="Proteomes" id="UP001162881"/>
    </source>
</evidence>
<evidence type="ECO:0000256" key="1">
    <source>
        <dbReference type="SAM" id="Phobius"/>
    </source>
</evidence>
<keyword evidence="1" id="KW-0812">Transmembrane</keyword>
<proteinExistence type="predicted"/>
<evidence type="ECO:0000313" key="2">
    <source>
        <dbReference type="EMBL" id="MCJ2184931.1"/>
    </source>
</evidence>
<organism evidence="2 3">
    <name type="scientific">Novosphingobium organovorum</name>
    <dbReference type="NCBI Taxonomy" id="2930092"/>
    <lineage>
        <taxon>Bacteria</taxon>
        <taxon>Pseudomonadati</taxon>
        <taxon>Pseudomonadota</taxon>
        <taxon>Alphaproteobacteria</taxon>
        <taxon>Sphingomonadales</taxon>
        <taxon>Sphingomonadaceae</taxon>
        <taxon>Novosphingobium</taxon>
    </lineage>
</organism>
<sequence>MSETVPPRPPHAAPPVPLPARTVMAELVAFLRQPQVLTPTGLADKAAWRTLGTLCAVHVAVLLFVLLPLTALVQKTLALAPPSAFDQIPHVWLVPVTVVIAPVLEELLFRSWQSGRPRALWLIVCTALGALVLAASARGLAPLWSA</sequence>
<name>A0ABT0BIQ5_9SPHN</name>
<feature type="non-terminal residue" evidence="2">
    <location>
        <position position="146"/>
    </location>
</feature>